<dbReference type="InterPro" id="IPR017850">
    <property type="entry name" value="Alkaline_phosphatase_core_sf"/>
</dbReference>
<dbReference type="GO" id="GO:0015024">
    <property type="term" value="F:glucuronate-2-sulfatase activity"/>
    <property type="evidence" value="ECO:0007669"/>
    <property type="project" value="TreeGrafter"/>
</dbReference>
<dbReference type="AlphaFoldDB" id="X1LXD0"/>
<reference evidence="2" key="1">
    <citation type="journal article" date="2014" name="Front. Microbiol.">
        <title>High frequency of phylogenetically diverse reductive dehalogenase-homologous genes in deep subseafloor sedimentary metagenomes.</title>
        <authorList>
            <person name="Kawai M."/>
            <person name="Futagami T."/>
            <person name="Toyoda A."/>
            <person name="Takaki Y."/>
            <person name="Nishi S."/>
            <person name="Hori S."/>
            <person name="Arai W."/>
            <person name="Tsubouchi T."/>
            <person name="Morono Y."/>
            <person name="Uchiyama I."/>
            <person name="Ito T."/>
            <person name="Fujiyama A."/>
            <person name="Inagaki F."/>
            <person name="Takami H."/>
        </authorList>
    </citation>
    <scope>NUCLEOTIDE SEQUENCE</scope>
    <source>
        <strain evidence="2">Expedition CK06-06</strain>
    </source>
</reference>
<dbReference type="EMBL" id="BARV01012714">
    <property type="protein sequence ID" value="GAI07075.1"/>
    <property type="molecule type" value="Genomic_DNA"/>
</dbReference>
<evidence type="ECO:0000313" key="2">
    <source>
        <dbReference type="EMBL" id="GAI07075.1"/>
    </source>
</evidence>
<feature type="domain" description="N-sulphoglucosamine sulphohydrolase C-terminal" evidence="1">
    <location>
        <begin position="1"/>
        <end position="131"/>
    </location>
</feature>
<dbReference type="GO" id="GO:0004065">
    <property type="term" value="F:arylsulfatase activity"/>
    <property type="evidence" value="ECO:0007669"/>
    <property type="project" value="TreeGrafter"/>
</dbReference>
<evidence type="ECO:0000259" key="1">
    <source>
        <dbReference type="Pfam" id="PF16347"/>
    </source>
</evidence>
<dbReference type="SUPFAM" id="SSF53649">
    <property type="entry name" value="Alkaline phosphatase-like"/>
    <property type="match status" value="1"/>
</dbReference>
<dbReference type="InterPro" id="IPR032506">
    <property type="entry name" value="SGSH_C"/>
</dbReference>
<dbReference type="Gene3D" id="3.40.720.10">
    <property type="entry name" value="Alkaline Phosphatase, subunit A"/>
    <property type="match status" value="1"/>
</dbReference>
<proteinExistence type="predicted"/>
<name>X1LXD0_9ZZZZ</name>
<sequence length="164" mass="19158">MYDHDLHVAMMIKGRNLPQGQVIQGMVRSIDLIPTLLEHIGIFTQAYDFDGQSWLPLLKQDQDCNEIYSEDLFEPRGLGALQSLRTPEYKFMRNLTQGQESYFDLKNDPDEKEDIKEKIDQEKLIKIRKKLNSYLFTKSVNQKGFSKGEKEVINQRLRGLGYIE</sequence>
<accession>X1LXD0</accession>
<protein>
    <recommendedName>
        <fullName evidence="1">N-sulphoglucosamine sulphohydrolase C-terminal domain-containing protein</fullName>
    </recommendedName>
</protein>
<gene>
    <name evidence="2" type="ORF">S06H3_23409</name>
</gene>
<dbReference type="PANTHER" id="PTHR46615:SF1">
    <property type="entry name" value="ARYLSULFATASE K"/>
    <property type="match status" value="1"/>
</dbReference>
<comment type="caution">
    <text evidence="2">The sequence shown here is derived from an EMBL/GenBank/DDBJ whole genome shotgun (WGS) entry which is preliminary data.</text>
</comment>
<dbReference type="Pfam" id="PF16347">
    <property type="entry name" value="SGSH_C"/>
    <property type="match status" value="1"/>
</dbReference>
<dbReference type="PANTHER" id="PTHR46615">
    <property type="entry name" value="ARYLSULFATASE K"/>
    <property type="match status" value="1"/>
</dbReference>
<dbReference type="InterPro" id="IPR051849">
    <property type="entry name" value="GAG-degrading_sulfatase"/>
</dbReference>
<organism evidence="2">
    <name type="scientific">marine sediment metagenome</name>
    <dbReference type="NCBI Taxonomy" id="412755"/>
    <lineage>
        <taxon>unclassified sequences</taxon>
        <taxon>metagenomes</taxon>
        <taxon>ecological metagenomes</taxon>
    </lineage>
</organism>